<reference evidence="8" key="1">
    <citation type="submission" date="2018-07" db="EMBL/GenBank/DDBJ databases">
        <authorList>
            <person name="Safronova V.I."/>
            <person name="Chirak E.R."/>
            <person name="Sazanova A.L."/>
        </authorList>
    </citation>
    <scope>NUCLEOTIDE SEQUENCE [LARGE SCALE GENOMIC DNA]</scope>
    <source>
        <strain evidence="8">RCAM04685</strain>
    </source>
</reference>
<feature type="domain" description="ABC transporter" evidence="6">
    <location>
        <begin position="4"/>
        <end position="234"/>
    </location>
</feature>
<dbReference type="PROSITE" id="PS00211">
    <property type="entry name" value="ABC_TRANSPORTER_1"/>
    <property type="match status" value="1"/>
</dbReference>
<proteinExistence type="inferred from homology"/>
<evidence type="ECO:0000256" key="2">
    <source>
        <dbReference type="ARBA" id="ARBA00005417"/>
    </source>
</evidence>
<dbReference type="GO" id="GO:0016887">
    <property type="term" value="F:ATP hydrolysis activity"/>
    <property type="evidence" value="ECO:0007669"/>
    <property type="project" value="InterPro"/>
</dbReference>
<dbReference type="CDD" id="cd03301">
    <property type="entry name" value="ABC_MalK_N"/>
    <property type="match status" value="1"/>
</dbReference>
<evidence type="ECO:0000313" key="8">
    <source>
        <dbReference type="Proteomes" id="UP000255207"/>
    </source>
</evidence>
<dbReference type="Proteomes" id="UP000255207">
    <property type="component" value="Unassembled WGS sequence"/>
</dbReference>
<dbReference type="PANTHER" id="PTHR43875">
    <property type="entry name" value="MALTODEXTRIN IMPORT ATP-BINDING PROTEIN MSMX"/>
    <property type="match status" value="1"/>
</dbReference>
<protein>
    <submittedName>
        <fullName evidence="7">sn-glycerol-3-phosphate ABC transporter ATP-binding protein UgpC</fullName>
    </submittedName>
</protein>
<dbReference type="InterPro" id="IPR017871">
    <property type="entry name" value="ABC_transporter-like_CS"/>
</dbReference>
<dbReference type="InterPro" id="IPR003593">
    <property type="entry name" value="AAA+_ATPase"/>
</dbReference>
<dbReference type="PROSITE" id="PS50893">
    <property type="entry name" value="ABC_TRANSPORTER_2"/>
    <property type="match status" value="1"/>
</dbReference>
<dbReference type="InterPro" id="IPR003439">
    <property type="entry name" value="ABC_transporter-like_ATP-bd"/>
</dbReference>
<dbReference type="FunFam" id="3.40.50.300:FF:000042">
    <property type="entry name" value="Maltose/maltodextrin ABC transporter, ATP-binding protein"/>
    <property type="match status" value="1"/>
</dbReference>
<evidence type="ECO:0000256" key="1">
    <source>
        <dbReference type="ARBA" id="ARBA00004417"/>
    </source>
</evidence>
<dbReference type="PANTHER" id="PTHR43875:SF1">
    <property type="entry name" value="OSMOPROTECTIVE COMPOUNDS UPTAKE ATP-BINDING PROTEIN GGTA"/>
    <property type="match status" value="1"/>
</dbReference>
<dbReference type="InterPro" id="IPR015855">
    <property type="entry name" value="ABC_transpr_MalK-like"/>
</dbReference>
<organism evidence="7 8">
    <name type="scientific">Bosea caraganae</name>
    <dbReference type="NCBI Taxonomy" id="2763117"/>
    <lineage>
        <taxon>Bacteria</taxon>
        <taxon>Pseudomonadati</taxon>
        <taxon>Pseudomonadota</taxon>
        <taxon>Alphaproteobacteria</taxon>
        <taxon>Hyphomicrobiales</taxon>
        <taxon>Boseaceae</taxon>
        <taxon>Bosea</taxon>
    </lineage>
</organism>
<evidence type="ECO:0000256" key="3">
    <source>
        <dbReference type="ARBA" id="ARBA00022448"/>
    </source>
</evidence>
<dbReference type="GO" id="GO:0005524">
    <property type="term" value="F:ATP binding"/>
    <property type="evidence" value="ECO:0007669"/>
    <property type="project" value="UniProtKB-KW"/>
</dbReference>
<dbReference type="GO" id="GO:0140359">
    <property type="term" value="F:ABC-type transporter activity"/>
    <property type="evidence" value="ECO:0007669"/>
    <property type="project" value="InterPro"/>
</dbReference>
<comment type="subcellular location">
    <subcellularLocation>
        <location evidence="1">Cell inner membrane</location>
        <topology evidence="1">Peripheral membrane protein</topology>
    </subcellularLocation>
</comment>
<dbReference type="InterPro" id="IPR012340">
    <property type="entry name" value="NA-bd_OB-fold"/>
</dbReference>
<dbReference type="Gene3D" id="2.40.50.100">
    <property type="match status" value="1"/>
</dbReference>
<accession>A0A370L8H3</accession>
<evidence type="ECO:0000313" key="7">
    <source>
        <dbReference type="EMBL" id="RDJ26691.1"/>
    </source>
</evidence>
<dbReference type="Pfam" id="PF08402">
    <property type="entry name" value="TOBE_2"/>
    <property type="match status" value="1"/>
</dbReference>
<dbReference type="NCBIfam" id="NF008653">
    <property type="entry name" value="PRK11650.1"/>
    <property type="match status" value="1"/>
</dbReference>
<dbReference type="EMBL" id="QQTP01000003">
    <property type="protein sequence ID" value="RDJ26691.1"/>
    <property type="molecule type" value="Genomic_DNA"/>
</dbReference>
<dbReference type="SUPFAM" id="SSF50331">
    <property type="entry name" value="MOP-like"/>
    <property type="match status" value="1"/>
</dbReference>
<dbReference type="SMART" id="SM00382">
    <property type="entry name" value="AAA"/>
    <property type="match status" value="1"/>
</dbReference>
<dbReference type="Pfam" id="PF00005">
    <property type="entry name" value="ABC_tran"/>
    <property type="match status" value="1"/>
</dbReference>
<gene>
    <name evidence="7" type="ORF">DWE98_07500</name>
</gene>
<dbReference type="InterPro" id="IPR047641">
    <property type="entry name" value="ABC_transpr_MalK/UgpC-like"/>
</dbReference>
<keyword evidence="4" id="KW-0547">Nucleotide-binding</keyword>
<keyword evidence="5 7" id="KW-0067">ATP-binding</keyword>
<dbReference type="OrthoDB" id="9767663at2"/>
<dbReference type="AlphaFoldDB" id="A0A370L8H3"/>
<evidence type="ECO:0000259" key="6">
    <source>
        <dbReference type="PROSITE" id="PS50893"/>
    </source>
</evidence>
<comment type="similarity">
    <text evidence="2">Belongs to the ABC transporter superfamily.</text>
</comment>
<evidence type="ECO:0000256" key="5">
    <source>
        <dbReference type="ARBA" id="ARBA00022840"/>
    </source>
</evidence>
<dbReference type="Gene3D" id="2.40.50.140">
    <property type="entry name" value="Nucleic acid-binding proteins"/>
    <property type="match status" value="1"/>
</dbReference>
<dbReference type="GO" id="GO:0055052">
    <property type="term" value="C:ATP-binding cassette (ABC) transporter complex, substrate-binding subunit-containing"/>
    <property type="evidence" value="ECO:0007669"/>
    <property type="project" value="TreeGrafter"/>
</dbReference>
<dbReference type="GO" id="GO:0008643">
    <property type="term" value="P:carbohydrate transport"/>
    <property type="evidence" value="ECO:0007669"/>
    <property type="project" value="InterPro"/>
</dbReference>
<sequence length="375" mass="40508">MANVAINSVVKRYGSHVILPNLSLDIEDGEFCVLVGPSGCGKSTLLRMIAGLESISDGTVSIDGHVVNDRLPSDRDIAMVFQDYALYPHMNVKNNLSFAMRMRGDPAAEIEKRVSYAAKVLQIEPLLERKPKALSGGQRQRVAMGRAIVREPKVFLFDEPLSNLDAKLRVEMRAEIKRLHQRLSATMIYVTHDQVEAMTLADKIVVLRAGHIEQLGTPAELYRYPATTFVASFIGSPAMNLIPARLAQAIVGLKAILPDGSQSALPVLARPGVKAEQAKAGTDVLVGLRPEDLELVAADAPDIWMTGWVDVVEPLGAEALVLVKTGPEQAQATIPLTVRSPNDCGFRPGERVGLRIDASKCALFDAGDGQAIGYA</sequence>
<dbReference type="Gene3D" id="3.40.50.300">
    <property type="entry name" value="P-loop containing nucleotide triphosphate hydrolases"/>
    <property type="match status" value="1"/>
</dbReference>
<dbReference type="SUPFAM" id="SSF52540">
    <property type="entry name" value="P-loop containing nucleoside triphosphate hydrolases"/>
    <property type="match status" value="1"/>
</dbReference>
<keyword evidence="8" id="KW-1185">Reference proteome</keyword>
<dbReference type="InterPro" id="IPR027417">
    <property type="entry name" value="P-loop_NTPase"/>
</dbReference>
<dbReference type="InterPro" id="IPR013611">
    <property type="entry name" value="Transp-assoc_OB_typ2"/>
</dbReference>
<name>A0A370L8H3_9HYPH</name>
<keyword evidence="3" id="KW-0813">Transport</keyword>
<dbReference type="InterPro" id="IPR008995">
    <property type="entry name" value="Mo/tungstate-bd_C_term_dom"/>
</dbReference>
<comment type="caution">
    <text evidence="7">The sequence shown here is derived from an EMBL/GenBank/DDBJ whole genome shotgun (WGS) entry which is preliminary data.</text>
</comment>
<dbReference type="RefSeq" id="WP_114828574.1">
    <property type="nucleotide sequence ID" value="NZ_QQTO01000001.1"/>
</dbReference>
<evidence type="ECO:0000256" key="4">
    <source>
        <dbReference type="ARBA" id="ARBA00022741"/>
    </source>
</evidence>